<dbReference type="KEGG" id="pman:OU5_3302"/>
<dbReference type="Proteomes" id="UP000026913">
    <property type="component" value="Chromosome"/>
</dbReference>
<gene>
    <name evidence="2" type="ORF">OU5_3302</name>
</gene>
<sequence length="195" mass="19882">MEVFMGTIQPFAFNFAPNGWALCNGQTLAVQQYNALFALLGVNFGGNGSTNFMLPNLQGRMPVCMGNGLNLTPRVIGEFSGTENVTATITNLPNHTHALSGLTATTTLQLASPASNPVTAPTATNSYIGASGGGPGSASIFSDAQGAAAVPLKGVATAVTGEISSAGNGLPMETMNPFLVLNFSIALNGLFPSRN</sequence>
<protein>
    <submittedName>
        <fullName evidence="2">Phage tail Collar</fullName>
    </submittedName>
</protein>
<dbReference type="Gene3D" id="3.90.1340.10">
    <property type="entry name" value="Phage tail collar domain"/>
    <property type="match status" value="1"/>
</dbReference>
<dbReference type="EMBL" id="CP005960">
    <property type="protein sequence ID" value="AHZ70381.1"/>
    <property type="molecule type" value="Genomic_DNA"/>
</dbReference>
<reference evidence="2 3" key="1">
    <citation type="journal article" date="2012" name="J. Bacteriol.">
        <title>Genome sequence of cold-adapted Pseudomonas mandelii strain JR-1.</title>
        <authorList>
            <person name="Jang S.H."/>
            <person name="Kim J."/>
            <person name="Kim J."/>
            <person name="Hong S."/>
            <person name="Lee C."/>
        </authorList>
    </citation>
    <scope>NUCLEOTIDE SEQUENCE [LARGE SCALE GENOMIC DNA]</scope>
    <source>
        <strain evidence="2 3">JR-1</strain>
    </source>
</reference>
<feature type="domain" description="Phage tail collar" evidence="1">
    <location>
        <begin position="6"/>
        <end position="62"/>
    </location>
</feature>
<dbReference type="OrthoDB" id="9810174at2"/>
<dbReference type="InterPro" id="IPR037053">
    <property type="entry name" value="Phage_tail_collar_dom_sf"/>
</dbReference>
<dbReference type="HOGENOM" id="CLU_087872_1_1_6"/>
<proteinExistence type="predicted"/>
<dbReference type="AlphaFoldDB" id="A0A024ECQ8"/>
<accession>A0A024ECQ8</accession>
<evidence type="ECO:0000313" key="2">
    <source>
        <dbReference type="EMBL" id="AHZ70381.1"/>
    </source>
</evidence>
<dbReference type="RefSeq" id="WP_010464914.1">
    <property type="nucleotide sequence ID" value="NZ_CP005960.1"/>
</dbReference>
<organism evidence="2 3">
    <name type="scientific">Pseudomonas mandelii JR-1</name>
    <dbReference type="NCBI Taxonomy" id="1147786"/>
    <lineage>
        <taxon>Bacteria</taxon>
        <taxon>Pseudomonadati</taxon>
        <taxon>Pseudomonadota</taxon>
        <taxon>Gammaproteobacteria</taxon>
        <taxon>Pseudomonadales</taxon>
        <taxon>Pseudomonadaceae</taxon>
        <taxon>Pseudomonas</taxon>
    </lineage>
</organism>
<dbReference type="Pfam" id="PF07484">
    <property type="entry name" value="Collar"/>
    <property type="match status" value="1"/>
</dbReference>
<name>A0A024ECQ8_9PSED</name>
<evidence type="ECO:0000259" key="1">
    <source>
        <dbReference type="Pfam" id="PF07484"/>
    </source>
</evidence>
<dbReference type="SUPFAM" id="SSF88874">
    <property type="entry name" value="Receptor-binding domain of short tail fibre protein gp12"/>
    <property type="match status" value="1"/>
</dbReference>
<dbReference type="InterPro" id="IPR011083">
    <property type="entry name" value="Phage_tail_collar_dom"/>
</dbReference>
<evidence type="ECO:0000313" key="3">
    <source>
        <dbReference type="Proteomes" id="UP000026913"/>
    </source>
</evidence>